<gene>
    <name evidence="1" type="ORF">B0T19DRAFT_432178</name>
</gene>
<comment type="caution">
    <text evidence="1">The sequence shown here is derived from an EMBL/GenBank/DDBJ whole genome shotgun (WGS) entry which is preliminary data.</text>
</comment>
<dbReference type="EMBL" id="JAUEPO010000005">
    <property type="protein sequence ID" value="KAK3321372.1"/>
    <property type="molecule type" value="Genomic_DNA"/>
</dbReference>
<protein>
    <submittedName>
        <fullName evidence="1">Uncharacterized protein</fullName>
    </submittedName>
</protein>
<reference evidence="1" key="2">
    <citation type="submission" date="2023-06" db="EMBL/GenBank/DDBJ databases">
        <authorList>
            <consortium name="Lawrence Berkeley National Laboratory"/>
            <person name="Haridas S."/>
            <person name="Hensen N."/>
            <person name="Bonometti L."/>
            <person name="Westerberg I."/>
            <person name="Brannstrom I.O."/>
            <person name="Guillou S."/>
            <person name="Cros-Aarteil S."/>
            <person name="Calhoun S."/>
            <person name="Kuo A."/>
            <person name="Mondo S."/>
            <person name="Pangilinan J."/>
            <person name="Riley R."/>
            <person name="Labutti K."/>
            <person name="Andreopoulos B."/>
            <person name="Lipzen A."/>
            <person name="Chen C."/>
            <person name="Yanf M."/>
            <person name="Daum C."/>
            <person name="Ng V."/>
            <person name="Clum A."/>
            <person name="Steindorff A."/>
            <person name="Ohm R."/>
            <person name="Martin F."/>
            <person name="Silar P."/>
            <person name="Natvig D."/>
            <person name="Lalanne C."/>
            <person name="Gautier V."/>
            <person name="Ament-Velasquez S.L."/>
            <person name="Kruys A."/>
            <person name="Hutchinson M.I."/>
            <person name="Powell A.J."/>
            <person name="Barry K."/>
            <person name="Miller A.N."/>
            <person name="Grigoriev I.V."/>
            <person name="Debuchy R."/>
            <person name="Gladieux P."/>
            <person name="Thoren M.H."/>
            <person name="Johannesson H."/>
        </authorList>
    </citation>
    <scope>NUCLEOTIDE SEQUENCE</scope>
    <source>
        <strain evidence="1">SMH4131-1</strain>
    </source>
</reference>
<evidence type="ECO:0000313" key="1">
    <source>
        <dbReference type="EMBL" id="KAK3321372.1"/>
    </source>
</evidence>
<dbReference type="Proteomes" id="UP001286456">
    <property type="component" value="Unassembled WGS sequence"/>
</dbReference>
<name>A0AAE0IAZ7_9PEZI</name>
<proteinExistence type="predicted"/>
<keyword evidence="2" id="KW-1185">Reference proteome</keyword>
<accession>A0AAE0IAZ7</accession>
<organism evidence="1 2">
    <name type="scientific">Cercophora scortea</name>
    <dbReference type="NCBI Taxonomy" id="314031"/>
    <lineage>
        <taxon>Eukaryota</taxon>
        <taxon>Fungi</taxon>
        <taxon>Dikarya</taxon>
        <taxon>Ascomycota</taxon>
        <taxon>Pezizomycotina</taxon>
        <taxon>Sordariomycetes</taxon>
        <taxon>Sordariomycetidae</taxon>
        <taxon>Sordariales</taxon>
        <taxon>Lasiosphaeriaceae</taxon>
        <taxon>Cercophora</taxon>
    </lineage>
</organism>
<reference evidence="1" key="1">
    <citation type="journal article" date="2023" name="Mol. Phylogenet. Evol.">
        <title>Genome-scale phylogeny and comparative genomics of the fungal order Sordariales.</title>
        <authorList>
            <person name="Hensen N."/>
            <person name="Bonometti L."/>
            <person name="Westerberg I."/>
            <person name="Brannstrom I.O."/>
            <person name="Guillou S."/>
            <person name="Cros-Aarteil S."/>
            <person name="Calhoun S."/>
            <person name="Haridas S."/>
            <person name="Kuo A."/>
            <person name="Mondo S."/>
            <person name="Pangilinan J."/>
            <person name="Riley R."/>
            <person name="LaButti K."/>
            <person name="Andreopoulos B."/>
            <person name="Lipzen A."/>
            <person name="Chen C."/>
            <person name="Yan M."/>
            <person name="Daum C."/>
            <person name="Ng V."/>
            <person name="Clum A."/>
            <person name="Steindorff A."/>
            <person name="Ohm R.A."/>
            <person name="Martin F."/>
            <person name="Silar P."/>
            <person name="Natvig D.O."/>
            <person name="Lalanne C."/>
            <person name="Gautier V."/>
            <person name="Ament-Velasquez S.L."/>
            <person name="Kruys A."/>
            <person name="Hutchinson M.I."/>
            <person name="Powell A.J."/>
            <person name="Barry K."/>
            <person name="Miller A.N."/>
            <person name="Grigoriev I.V."/>
            <person name="Debuchy R."/>
            <person name="Gladieux P."/>
            <person name="Hiltunen Thoren M."/>
            <person name="Johannesson H."/>
        </authorList>
    </citation>
    <scope>NUCLEOTIDE SEQUENCE</scope>
    <source>
        <strain evidence="1">SMH4131-1</strain>
    </source>
</reference>
<dbReference type="AlphaFoldDB" id="A0AAE0IAZ7"/>
<evidence type="ECO:0000313" key="2">
    <source>
        <dbReference type="Proteomes" id="UP001286456"/>
    </source>
</evidence>
<sequence length="86" mass="9478">MWGNIPIGQFLAVVVPFFGNGDLHSCGGWSCDAGGRAMLRRGSCIVFFPSLPGQCWTVLGWSQVATCWAFGSWSATNFWNFFHTLL</sequence>